<feature type="domain" description="Amino acid permease/ SLC12A" evidence="9">
    <location>
        <begin position="507"/>
        <end position="599"/>
    </location>
</feature>
<evidence type="ECO:0000256" key="3">
    <source>
        <dbReference type="ARBA" id="ARBA00019359"/>
    </source>
</evidence>
<dbReference type="Pfam" id="PF00324">
    <property type="entry name" value="AA_permease"/>
    <property type="match status" value="2"/>
</dbReference>
<evidence type="ECO:0000259" key="9">
    <source>
        <dbReference type="Pfam" id="PF00324"/>
    </source>
</evidence>
<dbReference type="GO" id="GO:0006884">
    <property type="term" value="P:cell volume homeostasis"/>
    <property type="evidence" value="ECO:0007669"/>
    <property type="project" value="TreeGrafter"/>
</dbReference>
<dbReference type="PaxDb" id="121845-A0A3Q0J1L2"/>
<feature type="transmembrane region" description="Helical" evidence="8">
    <location>
        <begin position="164"/>
        <end position="184"/>
    </location>
</feature>
<feature type="transmembrane region" description="Helical" evidence="8">
    <location>
        <begin position="33"/>
        <end position="54"/>
    </location>
</feature>
<dbReference type="AlphaFoldDB" id="A0A3Q0J1L2"/>
<name>A0A3Q0J1L2_DIACI</name>
<feature type="domain" description="Amino acid permease/ SLC12A" evidence="9">
    <location>
        <begin position="44"/>
        <end position="385"/>
    </location>
</feature>
<dbReference type="GO" id="GO:0055064">
    <property type="term" value="P:chloride ion homeostasis"/>
    <property type="evidence" value="ECO:0007669"/>
    <property type="project" value="TreeGrafter"/>
</dbReference>
<keyword evidence="4" id="KW-0813">Transport</keyword>
<feature type="transmembrane region" description="Helical" evidence="8">
    <location>
        <begin position="886"/>
        <end position="910"/>
    </location>
</feature>
<gene>
    <name evidence="11" type="primary">LOC103513322</name>
</gene>
<dbReference type="FunFam" id="1.20.1740.10:FF:000013">
    <property type="entry name" value="Solute carrier family 12 member"/>
    <property type="match status" value="1"/>
</dbReference>
<evidence type="ECO:0000256" key="8">
    <source>
        <dbReference type="SAM" id="Phobius"/>
    </source>
</evidence>
<reference evidence="11" key="1">
    <citation type="submission" date="2025-08" db="UniProtKB">
        <authorList>
            <consortium name="RefSeq"/>
        </authorList>
    </citation>
    <scope>IDENTIFICATION</scope>
</reference>
<evidence type="ECO:0000256" key="7">
    <source>
        <dbReference type="ARBA" id="ARBA00023136"/>
    </source>
</evidence>
<dbReference type="InterPro" id="IPR004841">
    <property type="entry name" value="AA-permease/SLC12A_dom"/>
</dbReference>
<feature type="transmembrane region" description="Helical" evidence="8">
    <location>
        <begin position="191"/>
        <end position="210"/>
    </location>
</feature>
<evidence type="ECO:0000256" key="5">
    <source>
        <dbReference type="ARBA" id="ARBA00022692"/>
    </source>
</evidence>
<feature type="transmembrane region" description="Helical" evidence="8">
    <location>
        <begin position="345"/>
        <end position="367"/>
    </location>
</feature>
<dbReference type="GeneID" id="103513322"/>
<feature type="transmembrane region" description="Helical" evidence="8">
    <location>
        <begin position="271"/>
        <end position="293"/>
    </location>
</feature>
<evidence type="ECO:0000256" key="1">
    <source>
        <dbReference type="ARBA" id="ARBA00004141"/>
    </source>
</evidence>
<dbReference type="Proteomes" id="UP000079169">
    <property type="component" value="Unplaced"/>
</dbReference>
<evidence type="ECO:0000256" key="6">
    <source>
        <dbReference type="ARBA" id="ARBA00022989"/>
    </source>
</evidence>
<dbReference type="GO" id="GO:0016020">
    <property type="term" value="C:membrane"/>
    <property type="evidence" value="ECO:0007669"/>
    <property type="project" value="UniProtKB-SubCell"/>
</dbReference>
<feature type="transmembrane region" description="Helical" evidence="8">
    <location>
        <begin position="515"/>
        <end position="532"/>
    </location>
</feature>
<keyword evidence="10" id="KW-1185">Reference proteome</keyword>
<feature type="transmembrane region" description="Helical" evidence="8">
    <location>
        <begin position="305"/>
        <end position="325"/>
    </location>
</feature>
<dbReference type="Gene3D" id="1.20.1740.10">
    <property type="entry name" value="Amino acid/polyamine transporter I"/>
    <property type="match status" value="1"/>
</dbReference>
<organism evidence="10 11">
    <name type="scientific">Diaphorina citri</name>
    <name type="common">Asian citrus psyllid</name>
    <dbReference type="NCBI Taxonomy" id="121845"/>
    <lineage>
        <taxon>Eukaryota</taxon>
        <taxon>Metazoa</taxon>
        <taxon>Ecdysozoa</taxon>
        <taxon>Arthropoda</taxon>
        <taxon>Hexapoda</taxon>
        <taxon>Insecta</taxon>
        <taxon>Pterygota</taxon>
        <taxon>Neoptera</taxon>
        <taxon>Paraneoptera</taxon>
        <taxon>Hemiptera</taxon>
        <taxon>Sternorrhyncha</taxon>
        <taxon>Psylloidea</taxon>
        <taxon>Psyllidae</taxon>
        <taxon>Diaphorininae</taxon>
        <taxon>Diaphorina</taxon>
    </lineage>
</organism>
<keyword evidence="6 8" id="KW-1133">Transmembrane helix</keyword>
<feature type="transmembrane region" description="Helical" evidence="8">
    <location>
        <begin position="112"/>
        <end position="133"/>
    </location>
</feature>
<dbReference type="GO" id="GO:0055075">
    <property type="term" value="P:potassium ion homeostasis"/>
    <property type="evidence" value="ECO:0007669"/>
    <property type="project" value="TreeGrafter"/>
</dbReference>
<dbReference type="PANTHER" id="PTHR11827">
    <property type="entry name" value="SOLUTE CARRIER FAMILY 12, CATION COTRANSPORTERS"/>
    <property type="match status" value="1"/>
</dbReference>
<keyword evidence="7 8" id="KW-0472">Membrane</keyword>
<protein>
    <recommendedName>
        <fullName evidence="3">Solute carrier family 12 member 9</fullName>
    </recommendedName>
</protein>
<proteinExistence type="inferred from homology"/>
<dbReference type="STRING" id="121845.A0A3Q0J1L2"/>
<dbReference type="KEGG" id="dci:103513322"/>
<dbReference type="RefSeq" id="XP_026682354.1">
    <property type="nucleotide sequence ID" value="XM_026826553.1"/>
</dbReference>
<comment type="similarity">
    <text evidence="2">Belongs to the SLC12A transporter family.</text>
</comment>
<sequence length="971" mass="106383">MLRLTGGSINHGGGEGYVEFGNIGEGASSGRTLGTFAGVFSPVTLSMFSALLFLRVGFIVGNAGLLVTLVQFIIAYGILVFTVASICAICTNGAVEGGGAYFMISRTLGPEFGGSIGTLFFLANIVSSGLYIVGCVEGLVENFGPSGLLVGEGNMLLPDSPGWRFFYCTLLNILNLLVCLVGATMFAKTSVVILATVLLCTSSSVFSFFVQDAMNVTIPDENHILHNITVNGTMEPVYRLYTGLSIDTLLSNMYSNYTRDYSTEDGVMNSFSSVFGVLFSGVTGIMAGANMSGELKDPGRNIPRGTLSAVAFTMLTYVLVSFLTAASCSRELLQNQYIFLMPINVWHPFITIGIVTATASASLSNLIGSSRVLQALAEDNIFGFITIIQDGQVFCLVSATCVTQYYSQNSGEELSFNKILYDNTVYAELTDIRSVQSFNLIQNSRGYGSPSRNGKRPENDARYNGNNVEATTIFKNNSNSTALNACKVVKDTTKNTVENGDIFDQPPNFRPSFKYFSWHTALIGLVGTLIMMFVINPIYSLCSIVLCVLLILLLHVFSPARSAEWGSISQALIFHQVRKYLLMLDSRKDHVKFWRPQMLLMVSNPRSSCPLIVFVNDMKKSGLYVIGHLNVEKRLNLFLSGMGAMKPNTIVFGFYDGDIPQDFFLSPSSPYATARFQGEGTEGEVFSLRGGGEKSVSPQEYVHMMSDVLRMKRNLCLCRHFSALDKQAIKSNVYRYIDVWPINFFNPSVEDPFTTSCLFLMQLACVINMKPSWKHLQVRVLLCDTRVRDPKTMALIQNKTYVLRGDGLLDGGIVANDVPEEQLLEDKRRNGFETRQDELYLAEPCGLTGVDSVDVFVEEDLGVTLYGGDCNDVPETRFRMCTGQAVVAYIPGFFAVKGLLVKIVVVISVYKSMLIVPMISGMTACTFVSLPDLPPQPTGFVPYLRNLTTLTNDLPPTVLVYGINAVTSTSL</sequence>
<evidence type="ECO:0000313" key="10">
    <source>
        <dbReference type="Proteomes" id="UP000079169"/>
    </source>
</evidence>
<feature type="transmembrane region" description="Helical" evidence="8">
    <location>
        <begin position="538"/>
        <end position="557"/>
    </location>
</feature>
<evidence type="ECO:0000256" key="4">
    <source>
        <dbReference type="ARBA" id="ARBA00022448"/>
    </source>
</evidence>
<keyword evidence="5 8" id="KW-0812">Transmembrane</keyword>
<dbReference type="PANTHER" id="PTHR11827:SF72">
    <property type="entry name" value="GH08340P"/>
    <property type="match status" value="1"/>
</dbReference>
<dbReference type="GO" id="GO:0015379">
    <property type="term" value="F:potassium:chloride symporter activity"/>
    <property type="evidence" value="ECO:0007669"/>
    <property type="project" value="TreeGrafter"/>
</dbReference>
<evidence type="ECO:0000256" key="2">
    <source>
        <dbReference type="ARBA" id="ARBA00010593"/>
    </source>
</evidence>
<accession>A0A3Q0J1L2</accession>
<dbReference type="InterPro" id="IPR004842">
    <property type="entry name" value="SLC12A_fam"/>
</dbReference>
<feature type="transmembrane region" description="Helical" evidence="8">
    <location>
        <begin position="66"/>
        <end position="91"/>
    </location>
</feature>
<evidence type="ECO:0000313" key="11">
    <source>
        <dbReference type="RefSeq" id="XP_026682354.1"/>
    </source>
</evidence>
<comment type="subcellular location">
    <subcellularLocation>
        <location evidence="1">Membrane</location>
        <topology evidence="1">Multi-pass membrane protein</topology>
    </subcellularLocation>
</comment>